<protein>
    <submittedName>
        <fullName evidence="5">RNA polymerase subunit sigma-24</fullName>
    </submittedName>
</protein>
<dbReference type="InterPro" id="IPR007627">
    <property type="entry name" value="RNA_pol_sigma70_r2"/>
</dbReference>
<accession>A0A255ZV45</accession>
<feature type="domain" description="RNA polymerase sigma-70 region 2" evidence="4">
    <location>
        <begin position="29"/>
        <end position="90"/>
    </location>
</feature>
<reference evidence="5 6" key="1">
    <citation type="submission" date="2017-07" db="EMBL/GenBank/DDBJ databases">
        <title>Flavobacterium cyanobacteriorum sp. nov., isolated from cyanobacterial aggregates in a eutrophic lake.</title>
        <authorList>
            <person name="Cai H."/>
        </authorList>
    </citation>
    <scope>NUCLEOTIDE SEQUENCE [LARGE SCALE GENOMIC DNA]</scope>
    <source>
        <strain evidence="5 6">TH021</strain>
    </source>
</reference>
<keyword evidence="6" id="KW-1185">Reference proteome</keyword>
<keyword evidence="2" id="KW-0731">Sigma factor</keyword>
<dbReference type="InterPro" id="IPR013325">
    <property type="entry name" value="RNA_pol_sigma_r2"/>
</dbReference>
<dbReference type="SUPFAM" id="SSF88946">
    <property type="entry name" value="Sigma2 domain of RNA polymerase sigma factors"/>
    <property type="match status" value="1"/>
</dbReference>
<dbReference type="InterPro" id="IPR039425">
    <property type="entry name" value="RNA_pol_sigma-70-like"/>
</dbReference>
<name>A0A255ZV45_9FLAO</name>
<sequence>MFSEQYNPNLDLELIKESVAGNKASLERLIKIHQDYIYNISLKLFLNPDDALDATQEVLIKVITALRTFKGESQFRTWLYRIAFNHFINAPKQKMELLLEGNSTYFTGFSTDNEKDVISEEEIEEVRILCSTAMLMCLNREQRLLYIIGEIFGADHNLGAELFDLTPANYRVKLHRAKSDLLSFVSGKCGIINPDNPCRCPKKARVLIEKGIVDKNDLKFNSDYSKRINQIVITQKNDISDKIQLELRGLFKDSPFQIKKELDSLVNEIVK</sequence>
<evidence type="ECO:0000313" key="6">
    <source>
        <dbReference type="Proteomes" id="UP000216605"/>
    </source>
</evidence>
<keyword evidence="3" id="KW-0804">Transcription</keyword>
<dbReference type="EMBL" id="NOXV01000153">
    <property type="protein sequence ID" value="OYQ44784.1"/>
    <property type="molecule type" value="Genomic_DNA"/>
</dbReference>
<dbReference type="GO" id="GO:0006352">
    <property type="term" value="P:DNA-templated transcription initiation"/>
    <property type="evidence" value="ECO:0007669"/>
    <property type="project" value="InterPro"/>
</dbReference>
<dbReference type="AlphaFoldDB" id="A0A255ZV45"/>
<dbReference type="GO" id="GO:0016987">
    <property type="term" value="F:sigma factor activity"/>
    <property type="evidence" value="ECO:0007669"/>
    <property type="project" value="UniProtKB-KW"/>
</dbReference>
<dbReference type="PANTHER" id="PTHR43133">
    <property type="entry name" value="RNA POLYMERASE ECF-TYPE SIGMA FACTO"/>
    <property type="match status" value="1"/>
</dbReference>
<dbReference type="Gene3D" id="1.10.1740.10">
    <property type="match status" value="1"/>
</dbReference>
<keyword evidence="1" id="KW-0805">Transcription regulation</keyword>
<dbReference type="PANTHER" id="PTHR43133:SF51">
    <property type="entry name" value="RNA POLYMERASE SIGMA FACTOR"/>
    <property type="match status" value="1"/>
</dbReference>
<dbReference type="Proteomes" id="UP000216605">
    <property type="component" value="Unassembled WGS sequence"/>
</dbReference>
<comment type="caution">
    <text evidence="5">The sequence shown here is derived from an EMBL/GenBank/DDBJ whole genome shotgun (WGS) entry which is preliminary data.</text>
</comment>
<evidence type="ECO:0000256" key="3">
    <source>
        <dbReference type="ARBA" id="ARBA00023163"/>
    </source>
</evidence>
<proteinExistence type="predicted"/>
<dbReference type="InterPro" id="IPR014284">
    <property type="entry name" value="RNA_pol_sigma-70_dom"/>
</dbReference>
<organism evidence="5 6">
    <name type="scientific">Flavobacterium cyanobacteriorum</name>
    <dbReference type="NCBI Taxonomy" id="2022802"/>
    <lineage>
        <taxon>Bacteria</taxon>
        <taxon>Pseudomonadati</taxon>
        <taxon>Bacteroidota</taxon>
        <taxon>Flavobacteriia</taxon>
        <taxon>Flavobacteriales</taxon>
        <taxon>Flavobacteriaceae</taxon>
        <taxon>Flavobacterium</taxon>
    </lineage>
</organism>
<evidence type="ECO:0000259" key="4">
    <source>
        <dbReference type="Pfam" id="PF04542"/>
    </source>
</evidence>
<evidence type="ECO:0000313" key="5">
    <source>
        <dbReference type="EMBL" id="OYQ44784.1"/>
    </source>
</evidence>
<gene>
    <name evidence="5" type="ORF">CHU92_02370</name>
</gene>
<dbReference type="OrthoDB" id="1027298at2"/>
<dbReference type="NCBIfam" id="TIGR02937">
    <property type="entry name" value="sigma70-ECF"/>
    <property type="match status" value="1"/>
</dbReference>
<evidence type="ECO:0000256" key="1">
    <source>
        <dbReference type="ARBA" id="ARBA00023015"/>
    </source>
</evidence>
<evidence type="ECO:0000256" key="2">
    <source>
        <dbReference type="ARBA" id="ARBA00023082"/>
    </source>
</evidence>
<dbReference type="Pfam" id="PF04542">
    <property type="entry name" value="Sigma70_r2"/>
    <property type="match status" value="1"/>
</dbReference>